<organism evidence="2 3">
    <name type="scientific">Funneliformis geosporum</name>
    <dbReference type="NCBI Taxonomy" id="1117311"/>
    <lineage>
        <taxon>Eukaryota</taxon>
        <taxon>Fungi</taxon>
        <taxon>Fungi incertae sedis</taxon>
        <taxon>Mucoromycota</taxon>
        <taxon>Glomeromycotina</taxon>
        <taxon>Glomeromycetes</taxon>
        <taxon>Glomerales</taxon>
        <taxon>Glomeraceae</taxon>
        <taxon>Funneliformis</taxon>
    </lineage>
</organism>
<evidence type="ECO:0000313" key="3">
    <source>
        <dbReference type="Proteomes" id="UP001153678"/>
    </source>
</evidence>
<accession>A0A9W4SIA2</accession>
<reference evidence="2" key="1">
    <citation type="submission" date="2022-08" db="EMBL/GenBank/DDBJ databases">
        <authorList>
            <person name="Kallberg Y."/>
            <person name="Tangrot J."/>
            <person name="Rosling A."/>
        </authorList>
    </citation>
    <scope>NUCLEOTIDE SEQUENCE</scope>
    <source>
        <strain evidence="2">Wild A</strain>
    </source>
</reference>
<feature type="transmembrane region" description="Helical" evidence="1">
    <location>
        <begin position="258"/>
        <end position="281"/>
    </location>
</feature>
<feature type="transmembrane region" description="Helical" evidence="1">
    <location>
        <begin position="103"/>
        <end position="125"/>
    </location>
</feature>
<keyword evidence="1" id="KW-0472">Membrane</keyword>
<dbReference type="Proteomes" id="UP001153678">
    <property type="component" value="Unassembled WGS sequence"/>
</dbReference>
<feature type="transmembrane region" description="Helical" evidence="1">
    <location>
        <begin position="31"/>
        <end position="52"/>
    </location>
</feature>
<feature type="transmembrane region" description="Helical" evidence="1">
    <location>
        <begin position="72"/>
        <end position="91"/>
    </location>
</feature>
<keyword evidence="3" id="KW-1185">Reference proteome</keyword>
<evidence type="ECO:0000313" key="2">
    <source>
        <dbReference type="EMBL" id="CAI2169524.1"/>
    </source>
</evidence>
<dbReference type="AlphaFoldDB" id="A0A9W4SIA2"/>
<evidence type="ECO:0000256" key="1">
    <source>
        <dbReference type="SAM" id="Phobius"/>
    </source>
</evidence>
<gene>
    <name evidence="2" type="ORF">FWILDA_LOCUS4122</name>
</gene>
<name>A0A9W4SIA2_9GLOM</name>
<keyword evidence="1" id="KW-0812">Transmembrane</keyword>
<comment type="caution">
    <text evidence="2">The sequence shown here is derived from an EMBL/GenBank/DDBJ whole genome shotgun (WGS) entry which is preliminary data.</text>
</comment>
<sequence>MSFFEQNDNPPCQWMYNLEENCKEKKLLMKIMLTSAISYCIISLNGIIVLLWKAYLRYKKSEKLRWSSLEYVWAWAFVFCILRSFNNFTVVYDLFPNRKIFRLALFAISWIPGYLGMYVYIAGIFRTIPRLSFNRLTYESQSGNSLWLPNSKQVKPIMWMISLFTTVGIISSSLLSGYYFGEGKSDEMIIAFSVQMALLWIGSVICWFSLFYYGRALVSLMQVFNYAFGGTFFLFSMFLIPITIWYKVTMLELFIVNLLYCLTCNIFSVSMVTIVGIVLMYSEILTNTLERKAEWTDQNSTWMQLENNTFDRSAYSNQSYSIYAEEIYQGQ</sequence>
<protein>
    <submittedName>
        <fullName evidence="2">12181_t:CDS:1</fullName>
    </submittedName>
</protein>
<proteinExistence type="predicted"/>
<keyword evidence="1" id="KW-1133">Transmembrane helix</keyword>
<dbReference type="OrthoDB" id="2131431at2759"/>
<feature type="transmembrane region" description="Helical" evidence="1">
    <location>
        <begin position="157"/>
        <end position="181"/>
    </location>
</feature>
<feature type="transmembrane region" description="Helical" evidence="1">
    <location>
        <begin position="188"/>
        <end position="214"/>
    </location>
</feature>
<feature type="transmembrane region" description="Helical" evidence="1">
    <location>
        <begin position="226"/>
        <end position="246"/>
    </location>
</feature>
<dbReference type="EMBL" id="CAMKVN010000596">
    <property type="protein sequence ID" value="CAI2169524.1"/>
    <property type="molecule type" value="Genomic_DNA"/>
</dbReference>